<evidence type="ECO:0000313" key="2">
    <source>
        <dbReference type="Proteomes" id="UP000056905"/>
    </source>
</evidence>
<dbReference type="Gene3D" id="3.20.20.100">
    <property type="entry name" value="NADP-dependent oxidoreductase domain"/>
    <property type="match status" value="1"/>
</dbReference>
<proteinExistence type="predicted"/>
<dbReference type="OrthoDB" id="7348196at2"/>
<sequence>MRYRPFGNSGMTVSAITLRLSDQSRLRAGEWRDLIFSAIESGINSFQIDGESPPLLQGAAEAFASVERRLLFLAWRVREDAGQFNAAAVEQMMASAFDGLGLDYLDQVLINDSLGPDLSPAAISALRTLRDGRAIRGLGVATRGDVHPGLLDSGLVTALASPFNLSSGWADRNRVRAAVTRDLAVIGEDYWPQALREINAKPVFQKPSLWRRRSDPLADVGGYDFLTDTSGWGAEDICLGYALTEPSLATVRITADSRAEIERLAGVVERDLPNGVCAQIEMARFSAQERAREAALR</sequence>
<dbReference type="KEGG" id="chq:AQ619_05300"/>
<dbReference type="STRING" id="69395.AQ619_05300"/>
<dbReference type="EMBL" id="CP013002">
    <property type="protein sequence ID" value="ALL12816.1"/>
    <property type="molecule type" value="Genomic_DNA"/>
</dbReference>
<evidence type="ECO:0000313" key="1">
    <source>
        <dbReference type="EMBL" id="ALL12816.1"/>
    </source>
</evidence>
<organism evidence="1 2">
    <name type="scientific">Caulobacter henricii</name>
    <dbReference type="NCBI Taxonomy" id="69395"/>
    <lineage>
        <taxon>Bacteria</taxon>
        <taxon>Pseudomonadati</taxon>
        <taxon>Pseudomonadota</taxon>
        <taxon>Alphaproteobacteria</taxon>
        <taxon>Caulobacterales</taxon>
        <taxon>Caulobacteraceae</taxon>
        <taxon>Caulobacter</taxon>
    </lineage>
</organism>
<protein>
    <recommendedName>
        <fullName evidence="3">NADP-dependent oxidoreductase domain-containing protein</fullName>
    </recommendedName>
</protein>
<dbReference type="RefSeq" id="WP_062145198.1">
    <property type="nucleotide sequence ID" value="NZ_CP013002.1"/>
</dbReference>
<name>A0A0P0NY44_9CAUL</name>
<evidence type="ECO:0008006" key="3">
    <source>
        <dbReference type="Google" id="ProtNLM"/>
    </source>
</evidence>
<dbReference type="Proteomes" id="UP000056905">
    <property type="component" value="Chromosome"/>
</dbReference>
<dbReference type="SUPFAM" id="SSF51430">
    <property type="entry name" value="NAD(P)-linked oxidoreductase"/>
    <property type="match status" value="1"/>
</dbReference>
<gene>
    <name evidence="1" type="ORF">AQ619_05300</name>
</gene>
<accession>A0A0P0NY44</accession>
<dbReference type="AlphaFoldDB" id="A0A0P0NY44"/>
<keyword evidence="2" id="KW-1185">Reference proteome</keyword>
<dbReference type="InterPro" id="IPR036812">
    <property type="entry name" value="NAD(P)_OxRdtase_dom_sf"/>
</dbReference>
<reference evidence="1 2" key="1">
    <citation type="submission" date="2015-10" db="EMBL/GenBank/DDBJ databases">
        <title>Conservation of the essential genome among Caulobacter and Brevundimonas species.</title>
        <authorList>
            <person name="Scott D."/>
            <person name="Ely B."/>
        </authorList>
    </citation>
    <scope>NUCLEOTIDE SEQUENCE [LARGE SCALE GENOMIC DNA]</scope>
    <source>
        <strain evidence="1 2">CB4</strain>
    </source>
</reference>